<evidence type="ECO:0000313" key="1">
    <source>
        <dbReference type="EMBL" id="VDN51862.1"/>
    </source>
</evidence>
<reference evidence="1 3" key="2">
    <citation type="submission" date="2018-11" db="EMBL/GenBank/DDBJ databases">
        <authorList>
            <consortium name="Pathogen Informatics"/>
        </authorList>
    </citation>
    <scope>NUCLEOTIDE SEQUENCE [LARGE SCALE GENOMIC DNA]</scope>
</reference>
<proteinExistence type="predicted"/>
<organism evidence="2 4">
    <name type="scientific">Dracunculus medinensis</name>
    <name type="common">Guinea worm</name>
    <dbReference type="NCBI Taxonomy" id="318479"/>
    <lineage>
        <taxon>Eukaryota</taxon>
        <taxon>Metazoa</taxon>
        <taxon>Ecdysozoa</taxon>
        <taxon>Nematoda</taxon>
        <taxon>Chromadorea</taxon>
        <taxon>Rhabditida</taxon>
        <taxon>Spirurina</taxon>
        <taxon>Dracunculoidea</taxon>
        <taxon>Dracunculidae</taxon>
        <taxon>Dracunculus</taxon>
    </lineage>
</organism>
<sequence length="173" mass="20499">MFENIARLFLIFQYFSGYLRLNNAFEPISYEIKSCQTAIPGDCNPYSCQGTCEGRYLRFWDSYLKLDRTSKSCQCVQEPICSLVGMNAYAGCRSYDHLPENAQRIIRMWSMSNKDTLRKFLKPRFRQYFHKLRHSQLLHGNSRFCCKTIQSKSARIHSYQSFILFILYFNTLL</sequence>
<evidence type="ECO:0000313" key="3">
    <source>
        <dbReference type="Proteomes" id="UP000274756"/>
    </source>
</evidence>
<dbReference type="AlphaFoldDB" id="A0A0N4UIW6"/>
<evidence type="ECO:0000313" key="2">
    <source>
        <dbReference type="Proteomes" id="UP000038040"/>
    </source>
</evidence>
<evidence type="ECO:0000313" key="4">
    <source>
        <dbReference type="WBParaSite" id="DME_0000756801-mRNA-1"/>
    </source>
</evidence>
<dbReference type="EMBL" id="UYYG01000034">
    <property type="protein sequence ID" value="VDN51862.1"/>
    <property type="molecule type" value="Genomic_DNA"/>
</dbReference>
<dbReference type="Proteomes" id="UP000038040">
    <property type="component" value="Unplaced"/>
</dbReference>
<keyword evidence="3" id="KW-1185">Reference proteome</keyword>
<protein>
    <submittedName>
        <fullName evidence="1 4">Uncharacterized protein</fullName>
    </submittedName>
</protein>
<dbReference type="WBParaSite" id="DME_0000756801-mRNA-1">
    <property type="protein sequence ID" value="DME_0000756801-mRNA-1"/>
    <property type="gene ID" value="DME_0000756801"/>
</dbReference>
<accession>A0A0N4UIW6</accession>
<dbReference type="Proteomes" id="UP000274756">
    <property type="component" value="Unassembled WGS sequence"/>
</dbReference>
<dbReference type="OrthoDB" id="5794420at2759"/>
<name>A0A0N4UIW6_DRAME</name>
<gene>
    <name evidence="1" type="ORF">DME_LOCUS1835</name>
</gene>
<reference evidence="4" key="1">
    <citation type="submission" date="2017-02" db="UniProtKB">
        <authorList>
            <consortium name="WormBaseParasite"/>
        </authorList>
    </citation>
    <scope>IDENTIFICATION</scope>
</reference>